<dbReference type="Proteomes" id="UP001143370">
    <property type="component" value="Unassembled WGS sequence"/>
</dbReference>
<dbReference type="PANTHER" id="PTHR22946:SF9">
    <property type="entry name" value="POLYKETIDE TRANSFERASE AF380"/>
    <property type="match status" value="1"/>
</dbReference>
<keyword evidence="5" id="KW-1185">Reference proteome</keyword>
<feature type="chain" id="PRO_5040853654" description="Serine aminopeptidase S33 domain-containing protein" evidence="2">
    <location>
        <begin position="29"/>
        <end position="353"/>
    </location>
</feature>
<dbReference type="InterPro" id="IPR022742">
    <property type="entry name" value="Hydrolase_4"/>
</dbReference>
<sequence length="353" mass="36599">MMRPSVRPMVGALLVAFALLFAADAASAATTDVGFRRMRLADQPGRMLEATVWYPAAAPGPATLMGDNAAFVGVPVMVDALPAAGRHRLVVLSHGYGGHVGNQGWLAAALVQRGYVVAAVNHPGTTSRNRNPEIGAQLWERPHDLSRLIDHVTRDPALGVDADKVGIIGHSLGGWTALAMAGARTDPARLEADCAVNTTLGACEAYHELGAGQTPNARARLAGDLRDPRIGAAVALDLGMARGFTPDTLAAIRIPVLVISAGEGDDRIPAKLESGYLVEHLPASGVTYLALDGAAHFSFLPLCKSGAAALLEADTPGDGMVCRDGTPAADRATLHGRTAEEVGRFLDASLGPP</sequence>
<keyword evidence="1" id="KW-0378">Hydrolase</keyword>
<feature type="domain" description="Serine aminopeptidase S33" evidence="3">
    <location>
        <begin position="88"/>
        <end position="184"/>
    </location>
</feature>
<accession>A0A9W6J8E2</accession>
<dbReference type="GO" id="GO:0052689">
    <property type="term" value="F:carboxylic ester hydrolase activity"/>
    <property type="evidence" value="ECO:0007669"/>
    <property type="project" value="UniProtKB-ARBA"/>
</dbReference>
<organism evidence="4 5">
    <name type="scientific">Ancylobacter dichloromethanicus</name>
    <dbReference type="NCBI Taxonomy" id="518825"/>
    <lineage>
        <taxon>Bacteria</taxon>
        <taxon>Pseudomonadati</taxon>
        <taxon>Pseudomonadota</taxon>
        <taxon>Alphaproteobacteria</taxon>
        <taxon>Hyphomicrobiales</taxon>
        <taxon>Xanthobacteraceae</taxon>
        <taxon>Ancylobacter</taxon>
    </lineage>
</organism>
<evidence type="ECO:0000313" key="4">
    <source>
        <dbReference type="EMBL" id="GLK71613.1"/>
    </source>
</evidence>
<reference evidence="4" key="2">
    <citation type="submission" date="2023-01" db="EMBL/GenBank/DDBJ databases">
        <authorList>
            <person name="Sun Q."/>
            <person name="Evtushenko L."/>
        </authorList>
    </citation>
    <scope>NUCLEOTIDE SEQUENCE</scope>
    <source>
        <strain evidence="4">VKM B-2484</strain>
    </source>
</reference>
<feature type="signal peptide" evidence="2">
    <location>
        <begin position="1"/>
        <end position="28"/>
    </location>
</feature>
<dbReference type="Pfam" id="PF12146">
    <property type="entry name" value="Hydrolase_4"/>
    <property type="match status" value="1"/>
</dbReference>
<protein>
    <recommendedName>
        <fullName evidence="3">Serine aminopeptidase S33 domain-containing protein</fullName>
    </recommendedName>
</protein>
<proteinExistence type="predicted"/>
<evidence type="ECO:0000259" key="3">
    <source>
        <dbReference type="Pfam" id="PF12146"/>
    </source>
</evidence>
<dbReference type="SUPFAM" id="SSF53474">
    <property type="entry name" value="alpha/beta-Hydrolases"/>
    <property type="match status" value="1"/>
</dbReference>
<gene>
    <name evidence="4" type="ORF">GCM10017643_17280</name>
</gene>
<evidence type="ECO:0000256" key="1">
    <source>
        <dbReference type="ARBA" id="ARBA00022801"/>
    </source>
</evidence>
<keyword evidence="2" id="KW-0732">Signal</keyword>
<dbReference type="InterPro" id="IPR050261">
    <property type="entry name" value="FrsA_esterase"/>
</dbReference>
<comment type="caution">
    <text evidence="4">The sequence shown here is derived from an EMBL/GenBank/DDBJ whole genome shotgun (WGS) entry which is preliminary data.</text>
</comment>
<dbReference type="EMBL" id="BSFJ01000005">
    <property type="protein sequence ID" value="GLK71613.1"/>
    <property type="molecule type" value="Genomic_DNA"/>
</dbReference>
<dbReference type="InterPro" id="IPR016986">
    <property type="entry name" value="UCP031982_abhydr"/>
</dbReference>
<dbReference type="PANTHER" id="PTHR22946">
    <property type="entry name" value="DIENELACTONE HYDROLASE DOMAIN-CONTAINING PROTEIN-RELATED"/>
    <property type="match status" value="1"/>
</dbReference>
<dbReference type="AlphaFoldDB" id="A0A9W6J8E2"/>
<dbReference type="InterPro" id="IPR029058">
    <property type="entry name" value="AB_hydrolase_fold"/>
</dbReference>
<dbReference type="Gene3D" id="3.40.50.1820">
    <property type="entry name" value="alpha/beta hydrolase"/>
    <property type="match status" value="1"/>
</dbReference>
<reference evidence="4" key="1">
    <citation type="journal article" date="2014" name="Int. J. Syst. Evol. Microbiol.">
        <title>Complete genome sequence of Corynebacterium casei LMG S-19264T (=DSM 44701T), isolated from a smear-ripened cheese.</title>
        <authorList>
            <consortium name="US DOE Joint Genome Institute (JGI-PGF)"/>
            <person name="Walter F."/>
            <person name="Albersmeier A."/>
            <person name="Kalinowski J."/>
            <person name="Ruckert C."/>
        </authorList>
    </citation>
    <scope>NUCLEOTIDE SEQUENCE</scope>
    <source>
        <strain evidence="4">VKM B-2484</strain>
    </source>
</reference>
<dbReference type="PIRSF" id="PIRSF031982">
    <property type="entry name" value="UCP031982_abhydr"/>
    <property type="match status" value="1"/>
</dbReference>
<name>A0A9W6J8E2_9HYPH</name>
<evidence type="ECO:0000313" key="5">
    <source>
        <dbReference type="Proteomes" id="UP001143370"/>
    </source>
</evidence>
<dbReference type="RefSeq" id="WP_213372954.1">
    <property type="nucleotide sequence ID" value="NZ_BSFJ01000005.1"/>
</dbReference>
<evidence type="ECO:0000256" key="2">
    <source>
        <dbReference type="SAM" id="SignalP"/>
    </source>
</evidence>